<feature type="compositionally biased region" description="Basic and acidic residues" evidence="1">
    <location>
        <begin position="100"/>
        <end position="112"/>
    </location>
</feature>
<dbReference type="Proteomes" id="UP000324222">
    <property type="component" value="Unassembled WGS sequence"/>
</dbReference>
<gene>
    <name evidence="2" type="ORF">E2C01_020623</name>
</gene>
<organism evidence="2 3">
    <name type="scientific">Portunus trituberculatus</name>
    <name type="common">Swimming crab</name>
    <name type="synonym">Neptunus trituberculatus</name>
    <dbReference type="NCBI Taxonomy" id="210409"/>
    <lineage>
        <taxon>Eukaryota</taxon>
        <taxon>Metazoa</taxon>
        <taxon>Ecdysozoa</taxon>
        <taxon>Arthropoda</taxon>
        <taxon>Crustacea</taxon>
        <taxon>Multicrustacea</taxon>
        <taxon>Malacostraca</taxon>
        <taxon>Eumalacostraca</taxon>
        <taxon>Eucarida</taxon>
        <taxon>Decapoda</taxon>
        <taxon>Pleocyemata</taxon>
        <taxon>Brachyura</taxon>
        <taxon>Eubrachyura</taxon>
        <taxon>Portunoidea</taxon>
        <taxon>Portunidae</taxon>
        <taxon>Portuninae</taxon>
        <taxon>Portunus</taxon>
    </lineage>
</organism>
<dbReference type="EMBL" id="VSRR010001750">
    <property type="protein sequence ID" value="MPC27453.1"/>
    <property type="molecule type" value="Genomic_DNA"/>
</dbReference>
<proteinExistence type="predicted"/>
<reference evidence="2 3" key="1">
    <citation type="submission" date="2019-05" db="EMBL/GenBank/DDBJ databases">
        <title>Another draft genome of Portunus trituberculatus and its Hox gene families provides insights of decapod evolution.</title>
        <authorList>
            <person name="Jeong J.-H."/>
            <person name="Song I."/>
            <person name="Kim S."/>
            <person name="Choi T."/>
            <person name="Kim D."/>
            <person name="Ryu S."/>
            <person name="Kim W."/>
        </authorList>
    </citation>
    <scope>NUCLEOTIDE SEQUENCE [LARGE SCALE GENOMIC DNA]</scope>
    <source>
        <tissue evidence="2">Muscle</tissue>
    </source>
</reference>
<accession>A0A5B7E2K3</accession>
<protein>
    <submittedName>
        <fullName evidence="2">Uncharacterized protein</fullName>
    </submittedName>
</protein>
<evidence type="ECO:0000256" key="1">
    <source>
        <dbReference type="SAM" id="MobiDB-lite"/>
    </source>
</evidence>
<evidence type="ECO:0000313" key="3">
    <source>
        <dbReference type="Proteomes" id="UP000324222"/>
    </source>
</evidence>
<name>A0A5B7E2K3_PORTR</name>
<evidence type="ECO:0000313" key="2">
    <source>
        <dbReference type="EMBL" id="MPC27453.1"/>
    </source>
</evidence>
<feature type="region of interest" description="Disordered" evidence="1">
    <location>
        <begin position="86"/>
        <end position="112"/>
    </location>
</feature>
<comment type="caution">
    <text evidence="2">The sequence shown here is derived from an EMBL/GenBank/DDBJ whole genome shotgun (WGS) entry which is preliminary data.</text>
</comment>
<sequence>MNLPHTLQLVMSVYGLVKGSSATGKWGKNISPRPYLYLASNTYTNAAAAENKHIWTSRRLSLLPLAFTHCIYMCRRNDAWVILNDNEVHPGQPTRKSRGLRKDDTEEGNREP</sequence>
<dbReference type="AlphaFoldDB" id="A0A5B7E2K3"/>
<keyword evidence="3" id="KW-1185">Reference proteome</keyword>